<keyword evidence="1" id="KW-0812">Transmembrane</keyword>
<keyword evidence="3" id="KW-1185">Reference proteome</keyword>
<keyword evidence="1" id="KW-0472">Membrane</keyword>
<evidence type="ECO:0000313" key="2">
    <source>
        <dbReference type="EMBL" id="ELZ06566.1"/>
    </source>
</evidence>
<reference evidence="2 3" key="1">
    <citation type="journal article" date="2014" name="PLoS Genet.">
        <title>Phylogenetically driven sequencing of extremely halophilic archaea reveals strategies for static and dynamic osmo-response.</title>
        <authorList>
            <person name="Becker E.A."/>
            <person name="Seitzer P.M."/>
            <person name="Tritt A."/>
            <person name="Larsen D."/>
            <person name="Krusor M."/>
            <person name="Yao A.I."/>
            <person name="Wu D."/>
            <person name="Madern D."/>
            <person name="Eisen J.A."/>
            <person name="Darling A.E."/>
            <person name="Facciotti M.T."/>
        </authorList>
    </citation>
    <scope>NUCLEOTIDE SEQUENCE [LARGE SCALE GENOMIC DNA]</scope>
    <source>
        <strain evidence="2 3">DSM 13077</strain>
    </source>
</reference>
<dbReference type="Proteomes" id="UP000011591">
    <property type="component" value="Unassembled WGS sequence"/>
</dbReference>
<organism evidence="2 3">
    <name type="scientific">Natrialba aegyptia DSM 13077</name>
    <dbReference type="NCBI Taxonomy" id="1227491"/>
    <lineage>
        <taxon>Archaea</taxon>
        <taxon>Methanobacteriati</taxon>
        <taxon>Methanobacteriota</taxon>
        <taxon>Stenosarchaea group</taxon>
        <taxon>Halobacteria</taxon>
        <taxon>Halobacteriales</taxon>
        <taxon>Natrialbaceae</taxon>
        <taxon>Natrialba</taxon>
    </lineage>
</organism>
<evidence type="ECO:0000256" key="1">
    <source>
        <dbReference type="SAM" id="Phobius"/>
    </source>
</evidence>
<name>M0B6P4_9EURY</name>
<accession>M0B6P4</accession>
<feature type="transmembrane region" description="Helical" evidence="1">
    <location>
        <begin position="12"/>
        <end position="39"/>
    </location>
</feature>
<protein>
    <submittedName>
        <fullName evidence="2">Uncharacterized protein</fullName>
    </submittedName>
</protein>
<keyword evidence="1" id="KW-1133">Transmembrane helix</keyword>
<dbReference type="RefSeq" id="WP_006665370.1">
    <property type="nucleotide sequence ID" value="NZ_AOIP01000019.1"/>
</dbReference>
<comment type="caution">
    <text evidence="2">The sequence shown here is derived from an EMBL/GenBank/DDBJ whole genome shotgun (WGS) entry which is preliminary data.</text>
</comment>
<evidence type="ECO:0000313" key="3">
    <source>
        <dbReference type="Proteomes" id="UP000011591"/>
    </source>
</evidence>
<dbReference type="OrthoDB" id="200287at2157"/>
<dbReference type="PATRIC" id="fig|1227491.4.peg.1964"/>
<dbReference type="AlphaFoldDB" id="M0B6P4"/>
<dbReference type="EMBL" id="AOIP01000019">
    <property type="protein sequence ID" value="ELZ06566.1"/>
    <property type="molecule type" value="Genomic_DNA"/>
</dbReference>
<sequence>MYERLVGAARSFPIAAALELGSVLVCLGLFVGTFVVLVGGPPAVTGTAGGAGAGNQVPVLWLAIIGTGAAFVVFWTALVPLFQRVQSVRS</sequence>
<proteinExistence type="predicted"/>
<feature type="transmembrane region" description="Helical" evidence="1">
    <location>
        <begin position="59"/>
        <end position="82"/>
    </location>
</feature>
<gene>
    <name evidence="2" type="ORF">C480_09515</name>
</gene>